<dbReference type="Gene3D" id="3.40.50.12230">
    <property type="match status" value="1"/>
</dbReference>
<evidence type="ECO:0000313" key="5">
    <source>
        <dbReference type="Proteomes" id="UP000002668"/>
    </source>
</evidence>
<keyword evidence="5" id="KW-1185">Reference proteome</keyword>
<organism evidence="5">
    <name type="scientific">Leptosphaeria maculans (strain JN3 / isolate v23.1.3 / race Av1-4-5-6-7-8)</name>
    <name type="common">Blackleg fungus</name>
    <name type="synonym">Phoma lingam</name>
    <dbReference type="NCBI Taxonomy" id="985895"/>
    <lineage>
        <taxon>Eukaryota</taxon>
        <taxon>Fungi</taxon>
        <taxon>Dikarya</taxon>
        <taxon>Ascomycota</taxon>
        <taxon>Pezizomycotina</taxon>
        <taxon>Dothideomycetes</taxon>
        <taxon>Pleosporomycetidae</taxon>
        <taxon>Pleosporales</taxon>
        <taxon>Pleosporineae</taxon>
        <taxon>Leptosphaeriaceae</taxon>
        <taxon>Plenodomus</taxon>
        <taxon>Plenodomus lingam/Leptosphaeria maculans species complex</taxon>
    </lineage>
</organism>
<dbReference type="SUPFAM" id="SSF53328">
    <property type="entry name" value="Formyltransferase"/>
    <property type="match status" value="1"/>
</dbReference>
<evidence type="ECO:0000256" key="1">
    <source>
        <dbReference type="ARBA" id="ARBA00012261"/>
    </source>
</evidence>
<proteinExistence type="predicted"/>
<dbReference type="VEuPathDB" id="FungiDB:LEMA_P049670.1"/>
<feature type="compositionally biased region" description="Polar residues" evidence="2">
    <location>
        <begin position="349"/>
        <end position="369"/>
    </location>
</feature>
<dbReference type="CDD" id="cd08646">
    <property type="entry name" value="FMT_core_Met-tRNA-FMT_N"/>
    <property type="match status" value="1"/>
</dbReference>
<sequence length="369" mass="40124">MPWRLPVSNRLLAPSSQHRFSSTASPSNVSDALKVLFCGSDEFSIASLRALTAVHRDAPELIGSLNVVHRPAKPTGRGLKQLRQVPIQKVAEEELKLPTYALDTFTGWAPPTPINLIIAVSFGLLVPSRLLSSAKFGGLNLHPSLLPDLKGPAPIQHTILRRREYTGVSVQTLHPEHFDQGLVLAQTPSPGIQVPAGTTARELEAQLAKTGADMLVQLLRSRKYMPPWEDAGWYGSSNGPLDHAPKITNNDRYIDLNTSPLEDIHTIQNALGDSWCLLPDGQRLILHRVVDTGVIDPSHGKPGIWSEEDCEYPLLSDLHGRVAIIMESTQAGGKLGAGNATLLRKLPKQKSTGQSYAVASETPQGKYND</sequence>
<dbReference type="GO" id="GO:0005739">
    <property type="term" value="C:mitochondrion"/>
    <property type="evidence" value="ECO:0007669"/>
    <property type="project" value="TreeGrafter"/>
</dbReference>
<name>E5R4Y8_LEPMJ</name>
<dbReference type="GO" id="GO:0004479">
    <property type="term" value="F:methionyl-tRNA formyltransferase activity"/>
    <property type="evidence" value="ECO:0007669"/>
    <property type="project" value="UniProtKB-EC"/>
</dbReference>
<dbReference type="PANTHER" id="PTHR11138">
    <property type="entry name" value="METHIONYL-TRNA FORMYLTRANSFERASE"/>
    <property type="match status" value="1"/>
</dbReference>
<dbReference type="InterPro" id="IPR041711">
    <property type="entry name" value="Met-tRNA-FMT_N"/>
</dbReference>
<gene>
    <name evidence="4" type="ORF">LEMA_P049670.1</name>
</gene>
<dbReference type="EMBL" id="FP929083">
    <property type="protein sequence ID" value="CBX92261.1"/>
    <property type="molecule type" value="Genomic_DNA"/>
</dbReference>
<dbReference type="Proteomes" id="UP000002668">
    <property type="component" value="Genome"/>
</dbReference>
<dbReference type="Pfam" id="PF00551">
    <property type="entry name" value="Formyl_trans_N"/>
    <property type="match status" value="1"/>
</dbReference>
<dbReference type="InterPro" id="IPR036477">
    <property type="entry name" value="Formyl_transf_N_sf"/>
</dbReference>
<feature type="region of interest" description="Disordered" evidence="2">
    <location>
        <begin position="346"/>
        <end position="369"/>
    </location>
</feature>
<dbReference type="AlphaFoldDB" id="E5R4Y8"/>
<dbReference type="FunCoup" id="E5R4Y8">
    <property type="interactions" value="256"/>
</dbReference>
<feature type="domain" description="Formyl transferase N-terminal" evidence="3">
    <location>
        <begin position="34"/>
        <end position="218"/>
    </location>
</feature>
<evidence type="ECO:0000256" key="2">
    <source>
        <dbReference type="SAM" id="MobiDB-lite"/>
    </source>
</evidence>
<reference evidence="5" key="1">
    <citation type="journal article" date="2011" name="Nat. Commun.">
        <title>Effector diversification within compartments of the Leptosphaeria maculans genome affected by Repeat-Induced Point mutations.</title>
        <authorList>
            <person name="Rouxel T."/>
            <person name="Grandaubert J."/>
            <person name="Hane J.K."/>
            <person name="Hoede C."/>
            <person name="van de Wouw A.P."/>
            <person name="Couloux A."/>
            <person name="Dominguez V."/>
            <person name="Anthouard V."/>
            <person name="Bally P."/>
            <person name="Bourras S."/>
            <person name="Cozijnsen A.J."/>
            <person name="Ciuffetti L.M."/>
            <person name="Degrave A."/>
            <person name="Dilmaghani A."/>
            <person name="Duret L."/>
            <person name="Fudal I."/>
            <person name="Goodwin S.B."/>
            <person name="Gout L."/>
            <person name="Glaser N."/>
            <person name="Linglin J."/>
            <person name="Kema G.H.J."/>
            <person name="Lapalu N."/>
            <person name="Lawrence C.B."/>
            <person name="May K."/>
            <person name="Meyer M."/>
            <person name="Ollivier B."/>
            <person name="Poulain J."/>
            <person name="Schoch C.L."/>
            <person name="Simon A."/>
            <person name="Spatafora J.W."/>
            <person name="Stachowiak A."/>
            <person name="Turgeon B.G."/>
            <person name="Tyler B.M."/>
            <person name="Vincent D."/>
            <person name="Weissenbach J."/>
            <person name="Amselem J."/>
            <person name="Quesneville H."/>
            <person name="Oliver R.P."/>
            <person name="Wincker P."/>
            <person name="Balesdent M.-H."/>
            <person name="Howlett B.J."/>
        </authorList>
    </citation>
    <scope>NUCLEOTIDE SEQUENCE [LARGE SCALE GENOMIC DNA]</scope>
    <source>
        <strain evidence="5">JN3 / isolate v23.1.3 / race Av1-4-5-6-7-8</strain>
    </source>
</reference>
<accession>E5R4Y8</accession>
<dbReference type="HOGENOM" id="CLU_033347_0_1_1"/>
<dbReference type="eggNOG" id="KOG3082">
    <property type="taxonomic scope" value="Eukaryota"/>
</dbReference>
<protein>
    <recommendedName>
        <fullName evidence="1">methionyl-tRNA formyltransferase</fullName>
        <ecNumber evidence="1">2.1.2.9</ecNumber>
    </recommendedName>
</protein>
<dbReference type="GeneID" id="13284573"/>
<dbReference type="PANTHER" id="PTHR11138:SF5">
    <property type="entry name" value="METHIONYL-TRNA FORMYLTRANSFERASE, MITOCHONDRIAL"/>
    <property type="match status" value="1"/>
</dbReference>
<evidence type="ECO:0000259" key="3">
    <source>
        <dbReference type="Pfam" id="PF00551"/>
    </source>
</evidence>
<dbReference type="OrthoDB" id="10268103at2759"/>
<evidence type="ECO:0000313" key="4">
    <source>
        <dbReference type="EMBL" id="CBX92261.1"/>
    </source>
</evidence>
<dbReference type="STRING" id="985895.E5R4Y8"/>
<dbReference type="InterPro" id="IPR002376">
    <property type="entry name" value="Formyl_transf_N"/>
</dbReference>
<dbReference type="EC" id="2.1.2.9" evidence="1"/>
<dbReference type="RefSeq" id="XP_003835626.1">
    <property type="nucleotide sequence ID" value="XM_003835578.1"/>
</dbReference>
<dbReference type="InParanoid" id="E5R4Y8"/>
<dbReference type="OMA" id="YGGINIH"/>